<feature type="transmembrane region" description="Helical" evidence="7">
    <location>
        <begin position="442"/>
        <end position="462"/>
    </location>
</feature>
<keyword evidence="2" id="KW-1003">Cell membrane</keyword>
<dbReference type="InterPro" id="IPR001036">
    <property type="entry name" value="Acrflvin-R"/>
</dbReference>
<feature type="transmembrane region" description="Helical" evidence="7">
    <location>
        <begin position="370"/>
        <end position="392"/>
    </location>
</feature>
<evidence type="ECO:0000256" key="2">
    <source>
        <dbReference type="ARBA" id="ARBA00022475"/>
    </source>
</evidence>
<dbReference type="PROSITE" id="PS50156">
    <property type="entry name" value="SSD"/>
    <property type="match status" value="1"/>
</dbReference>
<comment type="similarity">
    <text evidence="7">Belongs to the resistance-nodulation-cell division (RND) (TC 2.A.6) family.</text>
</comment>
<evidence type="ECO:0000256" key="5">
    <source>
        <dbReference type="ARBA" id="ARBA00022989"/>
    </source>
</evidence>
<keyword evidence="10" id="KW-1185">Reference proteome</keyword>
<evidence type="ECO:0000256" key="4">
    <source>
        <dbReference type="ARBA" id="ARBA00022692"/>
    </source>
</evidence>
<feature type="transmembrane region" description="Helical" evidence="7">
    <location>
        <begin position="906"/>
        <end position="926"/>
    </location>
</feature>
<keyword evidence="4 7" id="KW-0812">Transmembrane</keyword>
<dbReference type="InterPro" id="IPR004764">
    <property type="entry name" value="MdtF-like"/>
</dbReference>
<dbReference type="Pfam" id="PF00873">
    <property type="entry name" value="ACR_tran"/>
    <property type="match status" value="1"/>
</dbReference>
<evidence type="ECO:0000256" key="1">
    <source>
        <dbReference type="ARBA" id="ARBA00022448"/>
    </source>
</evidence>
<organism evidence="9 10">
    <name type="scientific">Sphingomonas quercus</name>
    <dbReference type="NCBI Taxonomy" id="2842451"/>
    <lineage>
        <taxon>Bacteria</taxon>
        <taxon>Pseudomonadati</taxon>
        <taxon>Pseudomonadota</taxon>
        <taxon>Alphaproteobacteria</taxon>
        <taxon>Sphingomonadales</taxon>
        <taxon>Sphingomonadaceae</taxon>
        <taxon>Sphingomonas</taxon>
    </lineage>
</organism>
<dbReference type="Proteomes" id="UP000776276">
    <property type="component" value="Unassembled WGS sequence"/>
</dbReference>
<evidence type="ECO:0000313" key="10">
    <source>
        <dbReference type="Proteomes" id="UP000776276"/>
    </source>
</evidence>
<comment type="subcellular location">
    <subcellularLocation>
        <location evidence="7">Cell inner membrane</location>
        <topology evidence="7">Multi-pass membrane protein</topology>
    </subcellularLocation>
</comment>
<sequence>MKFPHFFIDRPIFAAVLSVLIVIVGAIAYPSLPIAQYPEIAPPTVVITATYPGATAETLAETVAAPIEQAVNGIEGMIYMSSSSTGNGQTQITVTFGQGTDVDQAQVLVQNRVQTAEPRLPEDVRRIGVTVNKNSPDILMVAFFTSPDNSLDEQYIGNYVTLQVLDRLSRVQGVGGTISLGGRDYNMRVWVDPDLAASRNLTVDEVVAAIRAQNAQVAAGAVGQPPYGKTRSAFELGVQVKGRLTSPEEFGQIIVKRETNGALTRLRDVARIELGAQDYGTNAYLGKKRAVALGITQLPGSNALTTAAAVKAELAEAAKSFPAGMAYSIDYDPTIYIQDSIVEVQHTLIEAIILVALVVLIFLQSWRAAIIPIIAIPISLVGSMAVLAAFGYSLNNLSLFGLVLAIGIVVDDAIVVIENTERLMEEEGLAPREAAHKTMDEVSGALIAIALVLVGVFVPTMFIPGISGQFYRQFALTISSATVISAFVSLTLSPALAALILRPRHSDGPVRDGIRGWPQRFSRGFNRGFDALSARYGRWTARFVRMLAVIGVVYLMLIAVAGWRFWSTPAGFIPTQDQDYLIGIVQLPPGASLERTDAVLRQTIEASLKNPSVRTAVGFAGFDGASFTPAPNAGAIFFALKPRKERHDEGAAKVQGELFGAFAGVTGGDILVIQPPPVQGIGTGGGFKMMIEDRRGLGYAALAGATFQMMGAANQLESVAGAFSVFNVGTPRLGAEIDRERAEQMGVPVANIFSTLNAYLGSAYVNDFNYLGRTYRVTAQADAPYRDDPSDVLQLRTRSASGEMVPLAAIMSLTNTSGPYRVVRYNLYPAAELQGDTKPGYSTGQSLRAMEELAARTLPAGFSYDWTEIAYQQKQAGNTGVIAFGLAVVFVFLLLAALYESLVLPLAVILIVPMCLLAAILGVNAMSMDNNILTQIGLVVLIGLAAKNAILIVEFARQGEEEGLETRAAAERAAHQRLRPILMTSIAFILGVLPLVTSDGAGAEMRQALGVAVFFGMIGVTIFGLVFTPAFYVISRRFGDWAGRVVLRRDRHPPHGPAAHPEAGA</sequence>
<gene>
    <name evidence="9" type="ORF">KOF26_05270</name>
</gene>
<keyword evidence="1 7" id="KW-0813">Transport</keyword>
<feature type="transmembrane region" description="Helical" evidence="7">
    <location>
        <begin position="398"/>
        <end position="417"/>
    </location>
</feature>
<dbReference type="NCBIfam" id="NF000282">
    <property type="entry name" value="RND_permease_1"/>
    <property type="match status" value="1"/>
</dbReference>
<comment type="caution">
    <text evidence="9">The sequence shown here is derived from an EMBL/GenBank/DDBJ whole genome shotgun (WGS) entry which is preliminary data.</text>
</comment>
<dbReference type="PANTHER" id="PTHR32063">
    <property type="match status" value="1"/>
</dbReference>
<feature type="transmembrane region" description="Helical" evidence="7">
    <location>
        <begin position="12"/>
        <end position="32"/>
    </location>
</feature>
<evidence type="ECO:0000256" key="7">
    <source>
        <dbReference type="RuleBase" id="RU364070"/>
    </source>
</evidence>
<feature type="transmembrane region" description="Helical" evidence="7">
    <location>
        <begin position="977"/>
        <end position="996"/>
    </location>
</feature>
<keyword evidence="3 7" id="KW-0997">Cell inner membrane</keyword>
<reference evidence="9 10" key="1">
    <citation type="submission" date="2021-06" db="EMBL/GenBank/DDBJ databases">
        <title>Sphingomonas sp. XMGL2, whole genome shotgun sequencing project.</title>
        <authorList>
            <person name="Zhao G."/>
            <person name="Shen L."/>
        </authorList>
    </citation>
    <scope>NUCLEOTIDE SEQUENCE [LARGE SCALE GENOMIC DNA]</scope>
    <source>
        <strain evidence="9 10">XMGL2</strain>
    </source>
</reference>
<protein>
    <recommendedName>
        <fullName evidence="7">Efflux pump membrane transporter</fullName>
    </recommendedName>
</protein>
<feature type="domain" description="SSD" evidence="8">
    <location>
        <begin position="369"/>
        <end position="499"/>
    </location>
</feature>
<dbReference type="PANTHER" id="PTHR32063:SF11">
    <property type="entry name" value="CATION OR DRUG EFFLUX SYSTEM PROTEIN"/>
    <property type="match status" value="1"/>
</dbReference>
<comment type="caution">
    <text evidence="7">Lacks conserved residue(s) required for the propagation of feature annotation.</text>
</comment>
<feature type="transmembrane region" description="Helical" evidence="7">
    <location>
        <begin position="344"/>
        <end position="363"/>
    </location>
</feature>
<evidence type="ECO:0000259" key="8">
    <source>
        <dbReference type="PROSITE" id="PS50156"/>
    </source>
</evidence>
<feature type="transmembrane region" description="Helical" evidence="7">
    <location>
        <begin position="881"/>
        <end position="899"/>
    </location>
</feature>
<evidence type="ECO:0000256" key="6">
    <source>
        <dbReference type="ARBA" id="ARBA00023136"/>
    </source>
</evidence>
<keyword evidence="5 7" id="KW-1133">Transmembrane helix</keyword>
<dbReference type="RefSeq" id="WP_216321190.1">
    <property type="nucleotide sequence ID" value="NZ_JAHKRT010000002.1"/>
</dbReference>
<proteinExistence type="inferred from homology"/>
<evidence type="ECO:0000256" key="3">
    <source>
        <dbReference type="ARBA" id="ARBA00022519"/>
    </source>
</evidence>
<evidence type="ECO:0000313" key="9">
    <source>
        <dbReference type="EMBL" id="MBU3077273.1"/>
    </source>
</evidence>
<keyword evidence="6 7" id="KW-0472">Membrane</keyword>
<feature type="transmembrane region" description="Helical" evidence="7">
    <location>
        <begin position="1008"/>
        <end position="1034"/>
    </location>
</feature>
<dbReference type="EMBL" id="JAHKRT010000002">
    <property type="protein sequence ID" value="MBU3077273.1"/>
    <property type="molecule type" value="Genomic_DNA"/>
</dbReference>
<feature type="transmembrane region" description="Helical" evidence="7">
    <location>
        <begin position="543"/>
        <end position="566"/>
    </location>
</feature>
<name>A0ABS6BG57_9SPHN</name>
<feature type="transmembrane region" description="Helical" evidence="7">
    <location>
        <begin position="474"/>
        <end position="501"/>
    </location>
</feature>
<dbReference type="NCBIfam" id="TIGR00915">
    <property type="entry name" value="2A0602"/>
    <property type="match status" value="1"/>
</dbReference>
<dbReference type="InterPro" id="IPR000731">
    <property type="entry name" value="SSD"/>
</dbReference>
<accession>A0ABS6BG57</accession>